<name>A0ACA9S7L3_9GLOM</name>
<evidence type="ECO:0000313" key="1">
    <source>
        <dbReference type="EMBL" id="CAG8830831.1"/>
    </source>
</evidence>
<comment type="caution">
    <text evidence="1">The sequence shown here is derived from an EMBL/GenBank/DDBJ whole genome shotgun (WGS) entry which is preliminary data.</text>
</comment>
<gene>
    <name evidence="1" type="ORF">RPERSI_LOCUS27931</name>
</gene>
<evidence type="ECO:0000313" key="2">
    <source>
        <dbReference type="Proteomes" id="UP000789920"/>
    </source>
</evidence>
<organism evidence="1 2">
    <name type="scientific">Racocetra persica</name>
    <dbReference type="NCBI Taxonomy" id="160502"/>
    <lineage>
        <taxon>Eukaryota</taxon>
        <taxon>Fungi</taxon>
        <taxon>Fungi incertae sedis</taxon>
        <taxon>Mucoromycota</taxon>
        <taxon>Glomeromycotina</taxon>
        <taxon>Glomeromycetes</taxon>
        <taxon>Diversisporales</taxon>
        <taxon>Gigasporaceae</taxon>
        <taxon>Racocetra</taxon>
    </lineage>
</organism>
<keyword evidence="2" id="KW-1185">Reference proteome</keyword>
<feature type="non-terminal residue" evidence="1">
    <location>
        <position position="133"/>
    </location>
</feature>
<dbReference type="Proteomes" id="UP000789920">
    <property type="component" value="Unassembled WGS sequence"/>
</dbReference>
<reference evidence="1" key="1">
    <citation type="submission" date="2021-06" db="EMBL/GenBank/DDBJ databases">
        <authorList>
            <person name="Kallberg Y."/>
            <person name="Tangrot J."/>
            <person name="Rosling A."/>
        </authorList>
    </citation>
    <scope>NUCLEOTIDE SEQUENCE</scope>
    <source>
        <strain evidence="1">MA461A</strain>
    </source>
</reference>
<dbReference type="EMBL" id="CAJVQC010099981">
    <property type="protein sequence ID" value="CAG8830831.1"/>
    <property type="molecule type" value="Genomic_DNA"/>
</dbReference>
<protein>
    <submittedName>
        <fullName evidence="1">27807_t:CDS:1</fullName>
    </submittedName>
</protein>
<proteinExistence type="predicted"/>
<accession>A0ACA9S7L3</accession>
<sequence>MKITDKINAHQSTDPFFSFEYFPPKTDDGLSNLFDRLKRMSFLDPLFVSFTWGAGGSTSERTTEMCTTAQSLYGLETCMHLTCTNVVDEIVEEALKEAKNSGIQNILALRGDPPRGQEHWTPNDENFIHAIDL</sequence>